<evidence type="ECO:0000256" key="1">
    <source>
        <dbReference type="SAM" id="MobiDB-lite"/>
    </source>
</evidence>
<accession>A0ABD3XKE8</accession>
<proteinExistence type="predicted"/>
<protein>
    <submittedName>
        <fullName evidence="2">Uncharacterized protein</fullName>
    </submittedName>
</protein>
<evidence type="ECO:0000313" key="2">
    <source>
        <dbReference type="EMBL" id="KAL3886669.1"/>
    </source>
</evidence>
<comment type="caution">
    <text evidence="2">The sequence shown here is derived from an EMBL/GenBank/DDBJ whole genome shotgun (WGS) entry which is preliminary data.</text>
</comment>
<evidence type="ECO:0000313" key="3">
    <source>
        <dbReference type="Proteomes" id="UP001634394"/>
    </source>
</evidence>
<feature type="compositionally biased region" description="Basic and acidic residues" evidence="1">
    <location>
        <begin position="1"/>
        <end position="12"/>
    </location>
</feature>
<dbReference type="Proteomes" id="UP001634394">
    <property type="component" value="Unassembled WGS sequence"/>
</dbReference>
<name>A0ABD3XKE8_SINWO</name>
<reference evidence="2 3" key="1">
    <citation type="submission" date="2024-11" db="EMBL/GenBank/DDBJ databases">
        <title>Chromosome-level genome assembly of the freshwater bivalve Anodonta woodiana.</title>
        <authorList>
            <person name="Chen X."/>
        </authorList>
    </citation>
    <scope>NUCLEOTIDE SEQUENCE [LARGE SCALE GENOMIC DNA]</scope>
    <source>
        <strain evidence="2">MN2024</strain>
        <tissue evidence="2">Gills</tissue>
    </source>
</reference>
<sequence>MVNTRRTTDESRQAAIADRPRKKTKGQLKRELTETEKKFRKACDQIIILNRKMESVQKRYNRANEANFGIFRYKLRLRLAIIEGVRNVYFEYANRKANNIVNLRRELYGEIVEIVTAGADIEESDSNS</sequence>
<keyword evidence="3" id="KW-1185">Reference proteome</keyword>
<gene>
    <name evidence="2" type="ORF">ACJMK2_026649</name>
</gene>
<dbReference type="AlphaFoldDB" id="A0ABD3XKE8"/>
<dbReference type="EMBL" id="JBJQND010000002">
    <property type="protein sequence ID" value="KAL3886669.1"/>
    <property type="molecule type" value="Genomic_DNA"/>
</dbReference>
<feature type="region of interest" description="Disordered" evidence="1">
    <location>
        <begin position="1"/>
        <end position="31"/>
    </location>
</feature>
<organism evidence="2 3">
    <name type="scientific">Sinanodonta woodiana</name>
    <name type="common">Chinese pond mussel</name>
    <name type="synonym">Anodonta woodiana</name>
    <dbReference type="NCBI Taxonomy" id="1069815"/>
    <lineage>
        <taxon>Eukaryota</taxon>
        <taxon>Metazoa</taxon>
        <taxon>Spiralia</taxon>
        <taxon>Lophotrochozoa</taxon>
        <taxon>Mollusca</taxon>
        <taxon>Bivalvia</taxon>
        <taxon>Autobranchia</taxon>
        <taxon>Heteroconchia</taxon>
        <taxon>Palaeoheterodonta</taxon>
        <taxon>Unionida</taxon>
        <taxon>Unionoidea</taxon>
        <taxon>Unionidae</taxon>
        <taxon>Unioninae</taxon>
        <taxon>Sinanodonta</taxon>
    </lineage>
</organism>